<proteinExistence type="predicted"/>
<dbReference type="EMBL" id="ACGP01000229">
    <property type="protein sequence ID" value="EEI23098.1"/>
    <property type="molecule type" value="Genomic_DNA"/>
</dbReference>
<organism evidence="1 2">
    <name type="scientific">Lentilactobacillus hilgardii (strain ATCC 8290 / DSM 20176 / CCUG 30140 / JCM 1155 / KCTC 3500 / NBRC 15886 / NCIMB 8040 / NRRL B-1843 / 9)</name>
    <dbReference type="NCBI Taxonomy" id="1423757"/>
    <lineage>
        <taxon>Bacteria</taxon>
        <taxon>Bacillati</taxon>
        <taxon>Bacillota</taxon>
        <taxon>Bacilli</taxon>
        <taxon>Lactobacillales</taxon>
        <taxon>Lactobacillaceae</taxon>
        <taxon>Lentilactobacillus</taxon>
    </lineage>
</organism>
<name>C0XNH2_LENH9</name>
<reference evidence="1 2" key="1">
    <citation type="submission" date="2009-01" db="EMBL/GenBank/DDBJ databases">
        <authorList>
            <person name="Qin X."/>
            <person name="Bachman B."/>
            <person name="Battles P."/>
            <person name="Bell A."/>
            <person name="Bess C."/>
            <person name="Bickham C."/>
            <person name="Chaboub L."/>
            <person name="Chen D."/>
            <person name="Coyle M."/>
            <person name="Deiros D.R."/>
            <person name="Dinh H."/>
            <person name="Forbes L."/>
            <person name="Fowler G."/>
            <person name="Francisco L."/>
            <person name="Fu Q."/>
            <person name="Gubbala S."/>
            <person name="Hale W."/>
            <person name="Han Y."/>
            <person name="Hemphill L."/>
            <person name="Highlander S.K."/>
            <person name="Hirani K."/>
            <person name="Hogues M."/>
            <person name="Jackson L."/>
            <person name="Jakkamsetti A."/>
            <person name="Javaid M."/>
            <person name="Jiang H."/>
            <person name="Korchina V."/>
            <person name="Kovar C."/>
            <person name="Lara F."/>
            <person name="Lee S."/>
            <person name="Mata R."/>
            <person name="Mathew T."/>
            <person name="Moen C."/>
            <person name="Morales K."/>
            <person name="Munidasa M."/>
            <person name="Nazareth L."/>
            <person name="Ngo R."/>
            <person name="Nguyen L."/>
            <person name="Okwuonu G."/>
            <person name="Ongeri F."/>
            <person name="Patil S."/>
            <person name="Petrosino J."/>
            <person name="Pham C."/>
            <person name="Pham P."/>
            <person name="Pu L.-L."/>
            <person name="Puazo M."/>
            <person name="Raj R."/>
            <person name="Reid J."/>
            <person name="Rouhana J."/>
            <person name="Saada N."/>
            <person name="Shang Y."/>
            <person name="Simmons D."/>
            <person name="Thornton R."/>
            <person name="Warren J."/>
            <person name="Weissenberger G."/>
            <person name="Zhang J."/>
            <person name="Zhang L."/>
            <person name="Zhou C."/>
            <person name="Zhu D."/>
            <person name="Muzny D."/>
            <person name="Worley K."/>
            <person name="Gibbs R."/>
        </authorList>
    </citation>
    <scope>NUCLEOTIDE SEQUENCE [LARGE SCALE GENOMIC DNA]</scope>
    <source>
        <strain evidence="2">ATCC 8290 / DSM 20176 / CCUG 30140 / JCM 1155 / KCTC 3500 / NBRC 15886 / NCIMB 8040 / NRRL B-1843 / 9</strain>
    </source>
</reference>
<comment type="caution">
    <text evidence="1">The sequence shown here is derived from an EMBL/GenBank/DDBJ whole genome shotgun (WGS) entry which is preliminary data.</text>
</comment>
<dbReference type="HOGENOM" id="CLU_3008614_0_0_9"/>
<dbReference type="AlphaFoldDB" id="C0XNH2"/>
<sequence>MLIDLLYMKYVIGDALLSNFAWSNDQLSFILNKYFKKLCRSKRRHLCVTIGGFNQL</sequence>
<evidence type="ECO:0000313" key="2">
    <source>
        <dbReference type="Proteomes" id="UP000003752"/>
    </source>
</evidence>
<accession>C0XNH2</accession>
<protein>
    <submittedName>
        <fullName evidence="1">Uncharacterized protein</fullName>
    </submittedName>
</protein>
<dbReference type="Proteomes" id="UP000003752">
    <property type="component" value="Unassembled WGS sequence"/>
</dbReference>
<gene>
    <name evidence="1" type="ORF">HMPREF0519_2783</name>
</gene>
<keyword evidence="2" id="KW-1185">Reference proteome</keyword>
<evidence type="ECO:0000313" key="1">
    <source>
        <dbReference type="EMBL" id="EEI23098.1"/>
    </source>
</evidence>